<evidence type="ECO:0000313" key="2">
    <source>
        <dbReference type="EMBL" id="MCE3215712.1"/>
    </source>
</evidence>
<feature type="region of interest" description="Disordered" evidence="1">
    <location>
        <begin position="1"/>
        <end position="29"/>
    </location>
</feature>
<evidence type="ECO:0000256" key="1">
    <source>
        <dbReference type="SAM" id="MobiDB-lite"/>
    </source>
</evidence>
<dbReference type="Proteomes" id="UP000823775">
    <property type="component" value="Unassembled WGS sequence"/>
</dbReference>
<accession>A0ABS8WS00</accession>
<name>A0ABS8WS00_DATST</name>
<dbReference type="EMBL" id="JACEIK010011488">
    <property type="protein sequence ID" value="MCE3215712.1"/>
    <property type="molecule type" value="Genomic_DNA"/>
</dbReference>
<gene>
    <name evidence="2" type="ORF">HAX54_003259</name>
</gene>
<comment type="caution">
    <text evidence="2">The sequence shown here is derived from an EMBL/GenBank/DDBJ whole genome shotgun (WGS) entry which is preliminary data.</text>
</comment>
<reference evidence="2 3" key="1">
    <citation type="journal article" date="2021" name="BMC Genomics">
        <title>Datura genome reveals duplications of psychoactive alkaloid biosynthetic genes and high mutation rate following tissue culture.</title>
        <authorList>
            <person name="Rajewski A."/>
            <person name="Carter-House D."/>
            <person name="Stajich J."/>
            <person name="Litt A."/>
        </authorList>
    </citation>
    <scope>NUCLEOTIDE SEQUENCE [LARGE SCALE GENOMIC DNA]</scope>
    <source>
        <strain evidence="2">AR-01</strain>
    </source>
</reference>
<organism evidence="2 3">
    <name type="scientific">Datura stramonium</name>
    <name type="common">Jimsonweed</name>
    <name type="synonym">Common thornapple</name>
    <dbReference type="NCBI Taxonomy" id="4076"/>
    <lineage>
        <taxon>Eukaryota</taxon>
        <taxon>Viridiplantae</taxon>
        <taxon>Streptophyta</taxon>
        <taxon>Embryophyta</taxon>
        <taxon>Tracheophyta</taxon>
        <taxon>Spermatophyta</taxon>
        <taxon>Magnoliopsida</taxon>
        <taxon>eudicotyledons</taxon>
        <taxon>Gunneridae</taxon>
        <taxon>Pentapetalae</taxon>
        <taxon>asterids</taxon>
        <taxon>lamiids</taxon>
        <taxon>Solanales</taxon>
        <taxon>Solanaceae</taxon>
        <taxon>Solanoideae</taxon>
        <taxon>Datureae</taxon>
        <taxon>Datura</taxon>
    </lineage>
</organism>
<feature type="non-terminal residue" evidence="2">
    <location>
        <position position="1"/>
    </location>
</feature>
<evidence type="ECO:0000313" key="3">
    <source>
        <dbReference type="Proteomes" id="UP000823775"/>
    </source>
</evidence>
<keyword evidence="3" id="KW-1185">Reference proteome</keyword>
<protein>
    <submittedName>
        <fullName evidence="2">Uncharacterized protein</fullName>
    </submittedName>
</protein>
<sequence length="73" mass="8097">IEDRKRREGEEEGGVGSGMARNRGRSGVFAGSPKVMEGGWFLIAGGENEEQREIGWFASVVGVTTTFHRRREE</sequence>
<proteinExistence type="predicted"/>